<proteinExistence type="predicted"/>
<gene>
    <name evidence="1" type="ORF">L5515_006179</name>
</gene>
<organism evidence="1 2">
    <name type="scientific">Caenorhabditis briggsae</name>
    <dbReference type="NCBI Taxonomy" id="6238"/>
    <lineage>
        <taxon>Eukaryota</taxon>
        <taxon>Metazoa</taxon>
        <taxon>Ecdysozoa</taxon>
        <taxon>Nematoda</taxon>
        <taxon>Chromadorea</taxon>
        <taxon>Rhabditida</taxon>
        <taxon>Rhabditina</taxon>
        <taxon>Rhabditomorpha</taxon>
        <taxon>Rhabditoidea</taxon>
        <taxon>Rhabditidae</taxon>
        <taxon>Peloderinae</taxon>
        <taxon>Caenorhabditis</taxon>
    </lineage>
</organism>
<sequence length="139" mass="16014">MSAPSTIMIAPPDYCETVDETIAATSKDEMPPIYVMDVNNLTWQRAFPPTYDDEERQLDRPLRSIEAEIDSEHTRMYKCGPCMLSETKSFLLCFFSVFVEYFQRNPEPKDILTLRHFGSSRLANEVDEWQPQIVAIAIA</sequence>
<dbReference type="AlphaFoldDB" id="A0AAE9F059"/>
<evidence type="ECO:0000313" key="2">
    <source>
        <dbReference type="Proteomes" id="UP000829354"/>
    </source>
</evidence>
<name>A0AAE9F059_CAEBR</name>
<accession>A0AAE9F059</accession>
<dbReference type="Proteomes" id="UP000829354">
    <property type="component" value="Chromosome V"/>
</dbReference>
<dbReference type="EMBL" id="CP092624">
    <property type="protein sequence ID" value="UMM32350.1"/>
    <property type="molecule type" value="Genomic_DNA"/>
</dbReference>
<evidence type="ECO:0000313" key="1">
    <source>
        <dbReference type="EMBL" id="UMM32350.1"/>
    </source>
</evidence>
<keyword evidence="2" id="KW-1185">Reference proteome</keyword>
<protein>
    <submittedName>
        <fullName evidence="1">Uncharacterized protein</fullName>
    </submittedName>
</protein>
<reference evidence="1 2" key="1">
    <citation type="submission" date="2022-04" db="EMBL/GenBank/DDBJ databases">
        <title>Chromosome-level reference genomes for two strains of Caenorhabditis briggsae: an improved platform for comparative genomics.</title>
        <authorList>
            <person name="Stevens L."/>
            <person name="Andersen E."/>
        </authorList>
    </citation>
    <scope>NUCLEOTIDE SEQUENCE [LARGE SCALE GENOMIC DNA]</scope>
    <source>
        <strain evidence="1">VX34</strain>
        <tissue evidence="1">Whole-organism</tissue>
    </source>
</reference>